<keyword evidence="1" id="KW-0813">Transport</keyword>
<dbReference type="PROSITE" id="PS51257">
    <property type="entry name" value="PROKAR_LIPOPROTEIN"/>
    <property type="match status" value="1"/>
</dbReference>
<evidence type="ECO:0000313" key="8">
    <source>
        <dbReference type="EMBL" id="AUW94621.1"/>
    </source>
</evidence>
<proteinExistence type="predicted"/>
<keyword evidence="3 6" id="KW-0479">Metal-binding</keyword>
<evidence type="ECO:0000259" key="7">
    <source>
        <dbReference type="PROSITE" id="PS51007"/>
    </source>
</evidence>
<evidence type="ECO:0000313" key="9">
    <source>
        <dbReference type="Proteomes" id="UP000325292"/>
    </source>
</evidence>
<keyword evidence="9" id="KW-1185">Reference proteome</keyword>
<dbReference type="EMBL" id="CP019454">
    <property type="protein sequence ID" value="AUW94621.1"/>
    <property type="molecule type" value="Genomic_DNA"/>
</dbReference>
<dbReference type="PROSITE" id="PS51007">
    <property type="entry name" value="CYTC"/>
    <property type="match status" value="1"/>
</dbReference>
<dbReference type="InterPro" id="IPR009056">
    <property type="entry name" value="Cyt_c-like_dom"/>
</dbReference>
<evidence type="ECO:0000256" key="6">
    <source>
        <dbReference type="PROSITE-ProRule" id="PRU00433"/>
    </source>
</evidence>
<dbReference type="Proteomes" id="UP000325292">
    <property type="component" value="Chromosome"/>
</dbReference>
<keyword evidence="4" id="KW-0249">Electron transport</keyword>
<name>A0ABN5H212_9FIRM</name>
<accession>A0ABN5H212</accession>
<keyword evidence="5 6" id="KW-0408">Iron</keyword>
<evidence type="ECO:0000256" key="4">
    <source>
        <dbReference type="ARBA" id="ARBA00022982"/>
    </source>
</evidence>
<evidence type="ECO:0000256" key="3">
    <source>
        <dbReference type="ARBA" id="ARBA00022723"/>
    </source>
</evidence>
<gene>
    <name evidence="8" type="ORF">BXT84_12265</name>
</gene>
<evidence type="ECO:0000256" key="5">
    <source>
        <dbReference type="ARBA" id="ARBA00023004"/>
    </source>
</evidence>
<organism evidence="8 9">
    <name type="scientific">Sulfobacillus thermotolerans</name>
    <dbReference type="NCBI Taxonomy" id="338644"/>
    <lineage>
        <taxon>Bacteria</taxon>
        <taxon>Bacillati</taxon>
        <taxon>Bacillota</taxon>
        <taxon>Clostridia</taxon>
        <taxon>Eubacteriales</taxon>
        <taxon>Clostridiales Family XVII. Incertae Sedis</taxon>
        <taxon>Sulfobacillus</taxon>
    </lineage>
</organism>
<dbReference type="InterPro" id="IPR036909">
    <property type="entry name" value="Cyt_c-like_dom_sf"/>
</dbReference>
<dbReference type="SUPFAM" id="SSF46626">
    <property type="entry name" value="Cytochrome c"/>
    <property type="match status" value="1"/>
</dbReference>
<sequence length="117" mass="12420">MNYRALFVGVGVTMLLFTGCGTENHPTPTSKPLPYESTLLGRGHQIFSSTCTPCHGQNGQGISGPALWGPNSAVAGFPGFSQLEQFIQQNMPASNPGSLTPAQAQAVASLLWHQNHR</sequence>
<dbReference type="PANTHER" id="PTHR37823:SF1">
    <property type="entry name" value="CYTOCHROME C-553-LIKE"/>
    <property type="match status" value="1"/>
</dbReference>
<reference evidence="8 9" key="1">
    <citation type="journal article" date="2019" name="Sci. Rep.">
        <title>Sulfobacillus thermotolerans: new insights into resistance and metabolic capacities of acidophilic chemolithotrophs.</title>
        <authorList>
            <person name="Panyushkina A.E."/>
            <person name="Babenko V.V."/>
            <person name="Nikitina A.S."/>
            <person name="Selezneva O.V."/>
            <person name="Tsaplina I.A."/>
            <person name="Letarova M.A."/>
            <person name="Kostryukova E.S."/>
            <person name="Letarov A.V."/>
        </authorList>
    </citation>
    <scope>NUCLEOTIDE SEQUENCE [LARGE SCALE GENOMIC DNA]</scope>
    <source>
        <strain evidence="8 9">Kr1</strain>
    </source>
</reference>
<dbReference type="Pfam" id="PF13442">
    <property type="entry name" value="Cytochrome_CBB3"/>
    <property type="match status" value="1"/>
</dbReference>
<evidence type="ECO:0000256" key="2">
    <source>
        <dbReference type="ARBA" id="ARBA00022617"/>
    </source>
</evidence>
<protein>
    <recommendedName>
        <fullName evidence="7">Cytochrome c domain-containing protein</fullName>
    </recommendedName>
</protein>
<feature type="domain" description="Cytochrome c" evidence="7">
    <location>
        <begin position="38"/>
        <end position="115"/>
    </location>
</feature>
<dbReference type="InterPro" id="IPR051811">
    <property type="entry name" value="Cytochrome_c550/c551-like"/>
</dbReference>
<evidence type="ECO:0000256" key="1">
    <source>
        <dbReference type="ARBA" id="ARBA00022448"/>
    </source>
</evidence>
<dbReference type="Gene3D" id="1.10.760.10">
    <property type="entry name" value="Cytochrome c-like domain"/>
    <property type="match status" value="1"/>
</dbReference>
<keyword evidence="2 6" id="KW-0349">Heme</keyword>
<dbReference type="PANTHER" id="PTHR37823">
    <property type="entry name" value="CYTOCHROME C-553-LIKE"/>
    <property type="match status" value="1"/>
</dbReference>